<dbReference type="PANTHER" id="PTHR42241">
    <property type="entry name" value="HYPOTHETICAL MEMBRANE PROTEIN, CONSERVED, DUF998 FAMILY"/>
    <property type="match status" value="1"/>
</dbReference>
<accession>A0A8J7Y1U7</accession>
<dbReference type="Proteomes" id="UP000766550">
    <property type="component" value="Unassembled WGS sequence"/>
</dbReference>
<evidence type="ECO:0000313" key="3">
    <source>
        <dbReference type="Proteomes" id="UP000766550"/>
    </source>
</evidence>
<dbReference type="RefSeq" id="WP_162316326.1">
    <property type="nucleotide sequence ID" value="NZ_JAHQXF010000001.1"/>
</dbReference>
<dbReference type="Pfam" id="PF06197">
    <property type="entry name" value="DUF998"/>
    <property type="match status" value="1"/>
</dbReference>
<feature type="transmembrane region" description="Helical" evidence="1">
    <location>
        <begin position="94"/>
        <end position="113"/>
    </location>
</feature>
<dbReference type="EMBL" id="JAHQXF010000001">
    <property type="protein sequence ID" value="MBV0923175.1"/>
    <property type="molecule type" value="Genomic_DNA"/>
</dbReference>
<keyword evidence="1" id="KW-0472">Membrane</keyword>
<comment type="caution">
    <text evidence="2">The sequence shown here is derived from an EMBL/GenBank/DDBJ whole genome shotgun (WGS) entry which is preliminary data.</text>
</comment>
<reference evidence="2 3" key="1">
    <citation type="submission" date="2021-06" db="EMBL/GenBank/DDBJ databases">
        <title>New haloarchaea isolates fom saline soil.</title>
        <authorList>
            <person name="Duran-Viseras A."/>
            <person name="Sanchez-Porro C.S."/>
            <person name="Ventosa A."/>
        </authorList>
    </citation>
    <scope>NUCLEOTIDE SEQUENCE [LARGE SCALE GENOMIC DNA]</scope>
    <source>
        <strain evidence="2 3">JCM 183640</strain>
    </source>
</reference>
<organism evidence="2 3">
    <name type="scientific">Haloarcula limicola</name>
    <dbReference type="NCBI Taxonomy" id="1429915"/>
    <lineage>
        <taxon>Archaea</taxon>
        <taxon>Methanobacteriati</taxon>
        <taxon>Methanobacteriota</taxon>
        <taxon>Stenosarchaea group</taxon>
        <taxon>Halobacteria</taxon>
        <taxon>Halobacteriales</taxon>
        <taxon>Haloarculaceae</taxon>
        <taxon>Haloarcula</taxon>
    </lineage>
</organism>
<feature type="transmembrane region" description="Helical" evidence="1">
    <location>
        <begin position="119"/>
        <end position="141"/>
    </location>
</feature>
<evidence type="ECO:0000313" key="2">
    <source>
        <dbReference type="EMBL" id="MBV0923175.1"/>
    </source>
</evidence>
<sequence length="213" mass="21972">MSELDGSLEEFGGWAGVASVVSTNAAIAGATLASPSFAWGDHALSNLGQPGDPVATPVTTLLFDGGLVLGGLVGLLFSYALWTGSTNLVERLAALPLCVALLGMVGVGVFPYTQPLHGPAAITLYLASMVAMAVYAVGNALAGATERAAGTVALVALHVGVWWWWLSGGGLSRGGLAIPELLGSLLFSAWVLWTSRWHLRGARADGRDAQFQR</sequence>
<evidence type="ECO:0000256" key="1">
    <source>
        <dbReference type="SAM" id="Phobius"/>
    </source>
</evidence>
<dbReference type="InterPro" id="IPR009339">
    <property type="entry name" value="DUF998"/>
</dbReference>
<dbReference type="OrthoDB" id="103507at2157"/>
<gene>
    <name evidence="2" type="ORF">KTS45_03085</name>
</gene>
<protein>
    <submittedName>
        <fullName evidence="2">DUF998 domain-containing protein</fullName>
    </submittedName>
</protein>
<keyword evidence="1" id="KW-1133">Transmembrane helix</keyword>
<keyword evidence="1" id="KW-0812">Transmembrane</keyword>
<keyword evidence="3" id="KW-1185">Reference proteome</keyword>
<feature type="transmembrane region" description="Helical" evidence="1">
    <location>
        <begin position="171"/>
        <end position="193"/>
    </location>
</feature>
<name>A0A8J7Y1U7_9EURY</name>
<feature type="transmembrane region" description="Helical" evidence="1">
    <location>
        <begin position="148"/>
        <end position="165"/>
    </location>
</feature>
<dbReference type="PANTHER" id="PTHR42241:SF2">
    <property type="entry name" value="HYPOTHETICAL MEMBRANE PROTEIN, CONSERVED, DUF998 FAMILY"/>
    <property type="match status" value="1"/>
</dbReference>
<dbReference type="AlphaFoldDB" id="A0A8J7Y1U7"/>
<proteinExistence type="predicted"/>
<feature type="transmembrane region" description="Helical" evidence="1">
    <location>
        <begin position="61"/>
        <end position="82"/>
    </location>
</feature>